<dbReference type="InterPro" id="IPR011083">
    <property type="entry name" value="Phage_tail_collar_dom"/>
</dbReference>
<keyword evidence="1" id="KW-0732">Signal</keyword>
<protein>
    <submittedName>
        <fullName evidence="3">Microcystin-dependent protein</fullName>
    </submittedName>
</protein>
<accession>A0A1X7PTB1</accession>
<proteinExistence type="predicted"/>
<feature type="domain" description="Phage tail collar" evidence="2">
    <location>
        <begin position="36"/>
        <end position="92"/>
    </location>
</feature>
<dbReference type="EMBL" id="FXBL01000004">
    <property type="protein sequence ID" value="SMH55356.1"/>
    <property type="molecule type" value="Genomic_DNA"/>
</dbReference>
<reference evidence="3 4" key="1">
    <citation type="submission" date="2017-04" db="EMBL/GenBank/DDBJ databases">
        <authorList>
            <person name="Afonso C.L."/>
            <person name="Miller P.J."/>
            <person name="Scott M.A."/>
            <person name="Spackman E."/>
            <person name="Goraichik I."/>
            <person name="Dimitrov K.M."/>
            <person name="Suarez D.L."/>
            <person name="Swayne D.E."/>
        </authorList>
    </citation>
    <scope>NUCLEOTIDE SEQUENCE [LARGE SCALE GENOMIC DNA]</scope>
    <source>
        <strain evidence="3 4">B5P</strain>
    </source>
</reference>
<organism evidence="3 4">
    <name type="scientific">Mesorhizobium australicum</name>
    <dbReference type="NCBI Taxonomy" id="536018"/>
    <lineage>
        <taxon>Bacteria</taxon>
        <taxon>Pseudomonadati</taxon>
        <taxon>Pseudomonadota</taxon>
        <taxon>Alphaproteobacteria</taxon>
        <taxon>Hyphomicrobiales</taxon>
        <taxon>Phyllobacteriaceae</taxon>
        <taxon>Mesorhizobium</taxon>
    </lineage>
</organism>
<feature type="signal peptide" evidence="1">
    <location>
        <begin position="1"/>
        <end position="29"/>
    </location>
</feature>
<dbReference type="InterPro" id="IPR037053">
    <property type="entry name" value="Phage_tail_collar_dom_sf"/>
</dbReference>
<evidence type="ECO:0000313" key="3">
    <source>
        <dbReference type="EMBL" id="SMH55356.1"/>
    </source>
</evidence>
<dbReference type="Gene3D" id="3.90.1340.10">
    <property type="entry name" value="Phage tail collar domain"/>
    <property type="match status" value="1"/>
</dbReference>
<evidence type="ECO:0000256" key="1">
    <source>
        <dbReference type="SAM" id="SignalP"/>
    </source>
</evidence>
<name>A0A1X7PTB1_9HYPH</name>
<gene>
    <name evidence="3" type="ORF">SAMN02982922_5326</name>
</gene>
<dbReference type="AlphaFoldDB" id="A0A1X7PTB1"/>
<evidence type="ECO:0000259" key="2">
    <source>
        <dbReference type="Pfam" id="PF07484"/>
    </source>
</evidence>
<feature type="chain" id="PRO_5012349560" evidence="1">
    <location>
        <begin position="30"/>
        <end position="202"/>
    </location>
</feature>
<dbReference type="Pfam" id="PF07484">
    <property type="entry name" value="Collar"/>
    <property type="match status" value="1"/>
</dbReference>
<keyword evidence="4" id="KW-1185">Reference proteome</keyword>
<evidence type="ECO:0000313" key="4">
    <source>
        <dbReference type="Proteomes" id="UP000193083"/>
    </source>
</evidence>
<dbReference type="SUPFAM" id="SSF88874">
    <property type="entry name" value="Receptor-binding domain of short tail fibre protein gp12"/>
    <property type="match status" value="1"/>
</dbReference>
<dbReference type="Proteomes" id="UP000193083">
    <property type="component" value="Unassembled WGS sequence"/>
</dbReference>
<sequence>MSVSSRLMRIAAAVGIAGAAVGSSVPAHAGYEPFIGEMMLVGYNFCPRYFAQANGQLLPIAQNTALFSLLGTMFGGDGRTTFALPDLRGRAPIGQGQGPGLSNYIVGQTGGQESFTLTTAQMPAHNHVVNVTNAIADKAGPGDKFLASGANNLNLYSESAPNRTMNSAMIGITGNGQPVGHRGPYLTMTWCIALQGIFPSRD</sequence>